<dbReference type="PROSITE" id="PS50850">
    <property type="entry name" value="MFS"/>
    <property type="match status" value="1"/>
</dbReference>
<comment type="subcellular location">
    <subcellularLocation>
        <location evidence="1">Membrane</location>
        <topology evidence="1">Multi-pass membrane protein</topology>
    </subcellularLocation>
</comment>
<accession>A0AAN8F696</accession>
<dbReference type="InterPro" id="IPR036259">
    <property type="entry name" value="MFS_trans_sf"/>
</dbReference>
<keyword evidence="3 6" id="KW-0812">Transmembrane</keyword>
<gene>
    <name evidence="8" type="ORF">OHC33_000815</name>
</gene>
<dbReference type="Pfam" id="PF00083">
    <property type="entry name" value="Sugar_tr"/>
    <property type="match status" value="1"/>
</dbReference>
<feature type="transmembrane region" description="Helical" evidence="6">
    <location>
        <begin position="143"/>
        <end position="163"/>
    </location>
</feature>
<feature type="domain" description="Major facilitator superfamily (MFS) profile" evidence="7">
    <location>
        <begin position="11"/>
        <end position="287"/>
    </location>
</feature>
<evidence type="ECO:0000256" key="1">
    <source>
        <dbReference type="ARBA" id="ARBA00004141"/>
    </source>
</evidence>
<dbReference type="PANTHER" id="PTHR48022">
    <property type="entry name" value="PLASTIDIC GLUCOSE TRANSPORTER 4"/>
    <property type="match status" value="1"/>
</dbReference>
<evidence type="ECO:0000256" key="6">
    <source>
        <dbReference type="SAM" id="Phobius"/>
    </source>
</evidence>
<dbReference type="InterPro" id="IPR050360">
    <property type="entry name" value="MFS_Sugar_Transporters"/>
</dbReference>
<protein>
    <recommendedName>
        <fullName evidence="7">Major facilitator superfamily (MFS) profile domain-containing protein</fullName>
    </recommendedName>
</protein>
<keyword evidence="4 6" id="KW-1133">Transmembrane helix</keyword>
<feature type="transmembrane region" description="Helical" evidence="6">
    <location>
        <begin position="110"/>
        <end position="131"/>
    </location>
</feature>
<organism evidence="8 9">
    <name type="scientific">Knufia fluminis</name>
    <dbReference type="NCBI Taxonomy" id="191047"/>
    <lineage>
        <taxon>Eukaryota</taxon>
        <taxon>Fungi</taxon>
        <taxon>Dikarya</taxon>
        <taxon>Ascomycota</taxon>
        <taxon>Pezizomycotina</taxon>
        <taxon>Eurotiomycetes</taxon>
        <taxon>Chaetothyriomycetidae</taxon>
        <taxon>Chaetothyriales</taxon>
        <taxon>Trichomeriaceae</taxon>
        <taxon>Knufia</taxon>
    </lineage>
</organism>
<dbReference type="PROSITE" id="PS00217">
    <property type="entry name" value="SUGAR_TRANSPORT_2"/>
    <property type="match status" value="1"/>
</dbReference>
<dbReference type="SUPFAM" id="SSF103473">
    <property type="entry name" value="MFS general substrate transporter"/>
    <property type="match status" value="1"/>
</dbReference>
<dbReference type="GO" id="GO:0005351">
    <property type="term" value="F:carbohydrate:proton symporter activity"/>
    <property type="evidence" value="ECO:0007669"/>
    <property type="project" value="TreeGrafter"/>
</dbReference>
<evidence type="ECO:0000259" key="7">
    <source>
        <dbReference type="PROSITE" id="PS50850"/>
    </source>
</evidence>
<dbReference type="GO" id="GO:0016020">
    <property type="term" value="C:membrane"/>
    <property type="evidence" value="ECO:0007669"/>
    <property type="project" value="UniProtKB-SubCell"/>
</dbReference>
<evidence type="ECO:0000313" key="8">
    <source>
        <dbReference type="EMBL" id="KAK5957628.1"/>
    </source>
</evidence>
<sequence>MNGLTWYNIVICLVVSWGGYAYGFGFAAFATSQGQPSFYTYFKLDPASAHTANILGACNALFNFGLAMGSLFQGWLCDVVGRKKAFAVAGACSLTGGALITASIAIEMLIVVRLLQGIGLGMLICLVPLYLTEVAPPKKRGLLSGLTTASFAAGYLVCSWIAVGTYYGKSYQVQVRLPLALAMVGPAALLVGLPFIPESPRYLVFKNRASEAWEILRRIHRDPSDPDVSSAHAEYIQIVHQTEKDKEVKAGYIEMFKNPSWHRRSLLALFIQYVIPPGFRKALFKLY</sequence>
<comment type="caution">
    <text evidence="8">The sequence shown here is derived from an EMBL/GenBank/DDBJ whole genome shotgun (WGS) entry which is preliminary data.</text>
</comment>
<dbReference type="EMBL" id="JAKLMC020000002">
    <property type="protein sequence ID" value="KAK5957628.1"/>
    <property type="molecule type" value="Genomic_DNA"/>
</dbReference>
<evidence type="ECO:0000256" key="4">
    <source>
        <dbReference type="ARBA" id="ARBA00022989"/>
    </source>
</evidence>
<reference evidence="8 9" key="1">
    <citation type="submission" date="2022-12" db="EMBL/GenBank/DDBJ databases">
        <title>Genomic features and morphological characterization of a novel Knufia sp. strain isolated from spacecraft assembly facility.</title>
        <authorList>
            <person name="Teixeira M."/>
            <person name="Chander A.M."/>
            <person name="Stajich J.E."/>
            <person name="Venkateswaran K."/>
        </authorList>
    </citation>
    <scope>NUCLEOTIDE SEQUENCE [LARGE SCALE GENOMIC DNA]</scope>
    <source>
        <strain evidence="8 9">FJI-L2-BK-P2</strain>
    </source>
</reference>
<evidence type="ECO:0000256" key="5">
    <source>
        <dbReference type="ARBA" id="ARBA00023136"/>
    </source>
</evidence>
<keyword evidence="9" id="KW-1185">Reference proteome</keyword>
<dbReference type="InterPro" id="IPR005828">
    <property type="entry name" value="MFS_sugar_transport-like"/>
</dbReference>
<dbReference type="AlphaFoldDB" id="A0AAN8F696"/>
<dbReference type="InterPro" id="IPR020846">
    <property type="entry name" value="MFS_dom"/>
</dbReference>
<keyword evidence="5 6" id="KW-0472">Membrane</keyword>
<evidence type="ECO:0000256" key="3">
    <source>
        <dbReference type="ARBA" id="ARBA00022692"/>
    </source>
</evidence>
<evidence type="ECO:0000313" key="9">
    <source>
        <dbReference type="Proteomes" id="UP001316803"/>
    </source>
</evidence>
<evidence type="ECO:0000256" key="2">
    <source>
        <dbReference type="ARBA" id="ARBA00010992"/>
    </source>
</evidence>
<feature type="transmembrane region" description="Helical" evidence="6">
    <location>
        <begin position="85"/>
        <end position="104"/>
    </location>
</feature>
<dbReference type="PANTHER" id="PTHR48022:SF11">
    <property type="entry name" value="MONOSACCHARIDE TRANSPORTER (HXT8), PUTATIVE (AFU_ORTHOLOGUE AFUA_2G08120)-RELATED"/>
    <property type="match status" value="1"/>
</dbReference>
<feature type="transmembrane region" description="Helical" evidence="6">
    <location>
        <begin position="175"/>
        <end position="196"/>
    </location>
</feature>
<dbReference type="Proteomes" id="UP001316803">
    <property type="component" value="Unassembled WGS sequence"/>
</dbReference>
<dbReference type="InterPro" id="IPR005829">
    <property type="entry name" value="Sugar_transporter_CS"/>
</dbReference>
<name>A0AAN8F696_9EURO</name>
<proteinExistence type="inferred from homology"/>
<feature type="transmembrane region" description="Helical" evidence="6">
    <location>
        <begin position="50"/>
        <end position="73"/>
    </location>
</feature>
<feature type="transmembrane region" description="Helical" evidence="6">
    <location>
        <begin position="7"/>
        <end position="30"/>
    </location>
</feature>
<comment type="similarity">
    <text evidence="2">Belongs to the major facilitator superfamily. Sugar transporter (TC 2.A.1.1) family.</text>
</comment>
<dbReference type="Gene3D" id="1.20.1250.20">
    <property type="entry name" value="MFS general substrate transporter like domains"/>
    <property type="match status" value="1"/>
</dbReference>